<dbReference type="InterPro" id="IPR052808">
    <property type="entry name" value="GPCR_Mth-like"/>
</dbReference>
<evidence type="ECO:0000256" key="5">
    <source>
        <dbReference type="ARBA" id="ARBA00022729"/>
    </source>
</evidence>
<keyword evidence="10" id="KW-0807">Transducer</keyword>
<keyword evidence="4 12" id="KW-0812">Transmembrane</keyword>
<evidence type="ECO:0000256" key="12">
    <source>
        <dbReference type="SAM" id="Phobius"/>
    </source>
</evidence>
<dbReference type="EnsemblMetazoa" id="AMIN008804-RA">
    <property type="protein sequence ID" value="AMIN008804-PA"/>
    <property type="gene ID" value="AMIN008804"/>
</dbReference>
<dbReference type="InterPro" id="IPR023311">
    <property type="entry name" value="Methusela_ecto_dom_2"/>
</dbReference>
<feature type="region of interest" description="Disordered" evidence="11">
    <location>
        <begin position="1049"/>
        <end position="1073"/>
    </location>
</feature>
<feature type="transmembrane region" description="Helical" evidence="12">
    <location>
        <begin position="764"/>
        <end position="786"/>
    </location>
</feature>
<dbReference type="PANTHER" id="PTHR46953:SF3">
    <property type="entry name" value="G-PROTEIN COUPLED RECEPTOR MTH-LIKE 14-RELATED"/>
    <property type="match status" value="1"/>
</dbReference>
<dbReference type="InterPro" id="IPR036272">
    <property type="entry name" value="Methuselah_N_sf"/>
</dbReference>
<feature type="transmembrane region" description="Helical" evidence="12">
    <location>
        <begin position="261"/>
        <end position="286"/>
    </location>
</feature>
<keyword evidence="6 12" id="KW-1133">Transmembrane helix</keyword>
<feature type="transmembrane region" description="Helical" evidence="12">
    <location>
        <begin position="386"/>
        <end position="406"/>
    </location>
</feature>
<feature type="compositionally biased region" description="Acidic residues" evidence="11">
    <location>
        <begin position="1094"/>
        <end position="1109"/>
    </location>
</feature>
<feature type="transmembrane region" description="Helical" evidence="12">
    <location>
        <begin position="330"/>
        <end position="348"/>
    </location>
</feature>
<dbReference type="Proteomes" id="UP000075920">
    <property type="component" value="Unassembled WGS sequence"/>
</dbReference>
<reference evidence="14" key="1">
    <citation type="submission" date="2013-03" db="EMBL/GenBank/DDBJ databases">
        <title>The Genome Sequence of Anopheles minimus MINIMUS1.</title>
        <authorList>
            <consortium name="The Broad Institute Genomics Platform"/>
            <person name="Neafsey D.E."/>
            <person name="Walton C."/>
            <person name="Walker B."/>
            <person name="Young S.K."/>
            <person name="Zeng Q."/>
            <person name="Gargeya S."/>
            <person name="Fitzgerald M."/>
            <person name="Haas B."/>
            <person name="Abouelleil A."/>
            <person name="Allen A.W."/>
            <person name="Alvarado L."/>
            <person name="Arachchi H.M."/>
            <person name="Berlin A.M."/>
            <person name="Chapman S.B."/>
            <person name="Gainer-Dewar J."/>
            <person name="Goldberg J."/>
            <person name="Griggs A."/>
            <person name="Gujja S."/>
            <person name="Hansen M."/>
            <person name="Howarth C."/>
            <person name="Imamovic A."/>
            <person name="Ireland A."/>
            <person name="Larimer J."/>
            <person name="McCowan C."/>
            <person name="Murphy C."/>
            <person name="Pearson M."/>
            <person name="Poon T.W."/>
            <person name="Priest M."/>
            <person name="Roberts A."/>
            <person name="Saif S."/>
            <person name="Shea T."/>
            <person name="Sisk P."/>
            <person name="Sykes S."/>
            <person name="Wortman J."/>
            <person name="Nusbaum C."/>
            <person name="Birren B."/>
        </authorList>
    </citation>
    <scope>NUCLEOTIDE SEQUENCE [LARGE SCALE GENOMIC DNA]</scope>
    <source>
        <strain evidence="14">MINIMUS1</strain>
    </source>
</reference>
<feature type="transmembrane region" description="Helical" evidence="12">
    <location>
        <begin position="1325"/>
        <end position="1348"/>
    </location>
</feature>
<feature type="region of interest" description="Disordered" evidence="11">
    <location>
        <begin position="1094"/>
        <end position="1169"/>
    </location>
</feature>
<name>A0A182WEK8_9DIPT</name>
<feature type="compositionally biased region" description="Low complexity" evidence="11">
    <location>
        <begin position="1113"/>
        <end position="1125"/>
    </location>
</feature>
<evidence type="ECO:0000313" key="14">
    <source>
        <dbReference type="Proteomes" id="UP000075920"/>
    </source>
</evidence>
<evidence type="ECO:0008006" key="15">
    <source>
        <dbReference type="Google" id="ProtNLM"/>
    </source>
</evidence>
<keyword evidence="5" id="KW-0732">Signal</keyword>
<evidence type="ECO:0000256" key="2">
    <source>
        <dbReference type="ARBA" id="ARBA00008979"/>
    </source>
</evidence>
<feature type="transmembrane region" description="Helical" evidence="12">
    <location>
        <begin position="1399"/>
        <end position="1417"/>
    </location>
</feature>
<evidence type="ECO:0000256" key="7">
    <source>
        <dbReference type="ARBA" id="ARBA00023040"/>
    </source>
</evidence>
<sequence length="1662" mass="185882">MPQFRARTQPGMAVQSKIKMAPTSTLCVLTLWGVSILVLLLSRCDRTDANFITYVDESGENMPEDYILDTRHRRKKVRPQDYNDALDRLISDALNQTTARTNDISSEELSSSSAEQSVACIGERQPMHINALDRLTVRKCCPKGQSFHRLSITTCHPMDVHDHISRFTLLARQLDYYGPGCHEYGKYLRYNTTIDKTCVGQRLIFNDRGTQMLLIQNGSLLVTRGDQIEFYDDFCVEETGNMVLAAHICDASNGGHSDDLFSGWLGTVMIGLALVVSAITVLAYAFDRTLPHRYGPLIASHAGLLAGAILLELLLATLHQDNYRPVVDVLVEFSYAIFVVFSAMLFFSSATGTTNINYRLLLVTVFFVSSCSLIAMALTFYSERVLLMAVLVSLLVAFIISTANVYTSFGRNHLGFNSSENPFEIINEGSTAKRMDQRKELTIVSTFACATQIIVWIPYSMGKYSLLSVLAWNTIIIFVVFVGLRRRSIGLCNVGQRVKLQRSGQVPISTPYADHQMPRDTQTVLPPDDDIEAENELRVVYYTTEVATTSSISASNEATRTVTTLTPTELTSNLSIHQPHSADELPPNCSEFSASPVQLMYSDKARIRKCCPPGQMIQPRNSFQYECVPGSRELQIETIEAQFYGNNECVEVTGEQVVLPVESLDLCETDPNALMYSADQGDELFVLQNGSLLVLELGSLVSVFDSYCVEMTNDEMLLAKVCESARIDRVGVIEFFMLFGSVLSVLALLFTALCYSFVAKLKDTFGYLIAGHAGTFAIGTIFFGLARCGGRCIDPANVDITETFANALLGSSIFAFFLMNVYNAMYVAYYIPNGLEYENKNKRDMYAFLAVLYCITLIPLVLFPKGGLVCIVFLYFGAIVVAHILSSYYTRRLTSGIYLQIRGQTKINQSRLNDINRQRCLCLVETVFAIAVWIVLAGLILSNSVAGSARIVAVYCIVLQGLLIGGLFVAGQQRWIILRECWSNSGSVDLRAVENGVEMKTFAKSRVLVEDNEDATHTFAGSMGRLGSVPVWLVLIVCGAVLTVTNAHEGSGQGESTYEEYDDDGPYQGGYQQEGFDSLEDFAVHEDVLDPITDDDISYSGYDYEEPLDGDGVSPVSSVVAAPSATDSAQRQQDDSFSEMEEKRSTLVVDDGQSTPLPEGNVTLTSTLPEEARSCRDRQILPTQPTFVSRSASVIRMCCPPGERLVSEHTKFVSCQKNAPNMKLPQAIVAKFYQDCIEDLEEDIRLDVRYGNPCPNEGGMVTFGQHSNDTLYIIQNGSLLVIYSVEDYDVYDTYCLDYDRSDGTLVGYVCPSQVRIMVDLVKGQLFLLTICLIVAIPGLLVTALLYIIIPTLHDLHGRALALNCINFAVALLLECFFQYRNRGKRMLMDDMVLENYAEYFILATFFWLLVNCANNCFHAWYYVPAGKKFNMGEENKRFALYAAFAQLIPLGIILAFSTTATGTPAIKHYLFIPIASTLALGLVCLLVTLVGLQRLKESYYNCHEIRRRLLMAGQIDELINFVPVSGRKVNKVIYMSKYTVPLFVVMGTIWTVMAVTYYMTYELPIFYDILFGFQGILMFIIFVCMPRPWYKIKEWFVEKNYCAWMWQSDEPTVEEQEPIKRQHVPMQMARMPRAFCAVVDDTIPEPPKMNRNKNPFAYLEEL</sequence>
<keyword evidence="3" id="KW-1003">Cell membrane</keyword>
<evidence type="ECO:0000256" key="9">
    <source>
        <dbReference type="ARBA" id="ARBA00023170"/>
    </source>
</evidence>
<comment type="subcellular location">
    <subcellularLocation>
        <location evidence="1">Cell membrane</location>
        <topology evidence="1">Multi-pass membrane protein</topology>
    </subcellularLocation>
</comment>
<evidence type="ECO:0000256" key="11">
    <source>
        <dbReference type="SAM" id="MobiDB-lite"/>
    </source>
</evidence>
<feature type="transmembrane region" description="Helical" evidence="12">
    <location>
        <begin position="1469"/>
        <end position="1492"/>
    </location>
</feature>
<dbReference type="SUPFAM" id="SSF63877">
    <property type="entry name" value="Methuselah ectodomain"/>
    <property type="match status" value="1"/>
</dbReference>
<dbReference type="VEuPathDB" id="VectorBase:AMIN008804"/>
<evidence type="ECO:0000256" key="4">
    <source>
        <dbReference type="ARBA" id="ARBA00022692"/>
    </source>
</evidence>
<feature type="transmembrane region" description="Helical" evidence="12">
    <location>
        <begin position="1538"/>
        <end position="1559"/>
    </location>
</feature>
<dbReference type="PANTHER" id="PTHR46953">
    <property type="entry name" value="G-PROTEIN COUPLED RECEPTOR MTH-LIKE 1-RELATED"/>
    <property type="match status" value="1"/>
</dbReference>
<reference evidence="13" key="2">
    <citation type="submission" date="2020-05" db="UniProtKB">
        <authorList>
            <consortium name="EnsemblMetazoa"/>
        </authorList>
    </citation>
    <scope>IDENTIFICATION</scope>
    <source>
        <strain evidence="13">MINIMUS1</strain>
    </source>
</reference>
<proteinExistence type="inferred from homology"/>
<protein>
    <recommendedName>
        <fullName evidence="15">Methuselah</fullName>
    </recommendedName>
</protein>
<evidence type="ECO:0000313" key="13">
    <source>
        <dbReference type="EnsemblMetazoa" id="AMIN008804-PA"/>
    </source>
</evidence>
<feature type="transmembrane region" description="Helical" evidence="12">
    <location>
        <begin position="1565"/>
        <end position="1585"/>
    </location>
</feature>
<feature type="transmembrane region" description="Helical" evidence="12">
    <location>
        <begin position="807"/>
        <end position="825"/>
    </location>
</feature>
<feature type="transmembrane region" description="Helical" evidence="12">
    <location>
        <begin position="926"/>
        <end position="945"/>
    </location>
</feature>
<accession>A0A182WEK8</accession>
<evidence type="ECO:0000256" key="1">
    <source>
        <dbReference type="ARBA" id="ARBA00004651"/>
    </source>
</evidence>
<keyword evidence="7" id="KW-0297">G-protein coupled receptor</keyword>
<dbReference type="GO" id="GO:0004930">
    <property type="term" value="F:G protein-coupled receptor activity"/>
    <property type="evidence" value="ECO:0007669"/>
    <property type="project" value="UniProtKB-KW"/>
</dbReference>
<dbReference type="GO" id="GO:0005886">
    <property type="term" value="C:plasma membrane"/>
    <property type="evidence" value="ECO:0007669"/>
    <property type="project" value="UniProtKB-SubCell"/>
</dbReference>
<feature type="transmembrane region" description="Helical" evidence="12">
    <location>
        <begin position="845"/>
        <end position="863"/>
    </location>
</feature>
<feature type="transmembrane region" description="Helical" evidence="12">
    <location>
        <begin position="952"/>
        <end position="971"/>
    </location>
</feature>
<evidence type="ECO:0000256" key="6">
    <source>
        <dbReference type="ARBA" id="ARBA00022989"/>
    </source>
</evidence>
<feature type="compositionally biased region" description="Polar residues" evidence="11">
    <location>
        <begin position="1152"/>
        <end position="1168"/>
    </location>
</feature>
<dbReference type="Gene3D" id="2.170.180.11">
    <property type="entry name" value="Methuselah ectodomain, domain 2"/>
    <property type="match status" value="2"/>
</dbReference>
<evidence type="ECO:0000256" key="3">
    <source>
        <dbReference type="ARBA" id="ARBA00022475"/>
    </source>
</evidence>
<evidence type="ECO:0000256" key="10">
    <source>
        <dbReference type="ARBA" id="ARBA00023224"/>
    </source>
</evidence>
<keyword evidence="9" id="KW-0675">Receptor</keyword>
<feature type="transmembrane region" description="Helical" evidence="12">
    <location>
        <begin position="360"/>
        <end position="380"/>
    </location>
</feature>
<feature type="transmembrane region" description="Helical" evidence="12">
    <location>
        <begin position="1438"/>
        <end position="1457"/>
    </location>
</feature>
<feature type="transmembrane region" description="Helical" evidence="12">
    <location>
        <begin position="735"/>
        <end position="758"/>
    </location>
</feature>
<keyword evidence="14" id="KW-1185">Reference proteome</keyword>
<organism evidence="13 14">
    <name type="scientific">Anopheles minimus</name>
    <dbReference type="NCBI Taxonomy" id="112268"/>
    <lineage>
        <taxon>Eukaryota</taxon>
        <taxon>Metazoa</taxon>
        <taxon>Ecdysozoa</taxon>
        <taxon>Arthropoda</taxon>
        <taxon>Hexapoda</taxon>
        <taxon>Insecta</taxon>
        <taxon>Pterygota</taxon>
        <taxon>Neoptera</taxon>
        <taxon>Endopterygota</taxon>
        <taxon>Diptera</taxon>
        <taxon>Nematocera</taxon>
        <taxon>Culicoidea</taxon>
        <taxon>Culicidae</taxon>
        <taxon>Anophelinae</taxon>
        <taxon>Anopheles</taxon>
    </lineage>
</organism>
<evidence type="ECO:0000256" key="8">
    <source>
        <dbReference type="ARBA" id="ARBA00023136"/>
    </source>
</evidence>
<feature type="transmembrane region" description="Helical" evidence="12">
    <location>
        <begin position="465"/>
        <end position="484"/>
    </location>
</feature>
<dbReference type="Gene3D" id="1.20.1070.10">
    <property type="entry name" value="Rhodopsin 7-helix transmembrane proteins"/>
    <property type="match status" value="1"/>
</dbReference>
<comment type="similarity">
    <text evidence="2">Belongs to the G-protein coupled receptor 2 family. Mth subfamily.</text>
</comment>
<feature type="transmembrane region" description="Helical" evidence="12">
    <location>
        <begin position="298"/>
        <end position="318"/>
    </location>
</feature>
<dbReference type="STRING" id="112268.A0A182WEK8"/>
<feature type="transmembrane region" description="Helical" evidence="12">
    <location>
        <begin position="441"/>
        <end position="459"/>
    </location>
</feature>
<feature type="transmembrane region" description="Helical" evidence="12">
    <location>
        <begin position="1360"/>
        <end position="1379"/>
    </location>
</feature>
<keyword evidence="8 12" id="KW-0472">Membrane</keyword>